<protein>
    <submittedName>
        <fullName evidence="1">Uncharacterized protein</fullName>
    </submittedName>
</protein>
<proteinExistence type="predicted"/>
<dbReference type="EMBL" id="OX596090">
    <property type="protein sequence ID" value="CAN0538175.1"/>
    <property type="molecule type" value="Genomic_DNA"/>
</dbReference>
<name>A0AC59ZZG4_RANTA</name>
<sequence length="68" mass="7908">MPKSCSLEFTMILNPSKPKPAILEILYQRELGILKKMRCSHLKPGYEGEIYLEVKVRMISQIWGIEDL</sequence>
<reference evidence="1" key="1">
    <citation type="submission" date="2023-05" db="EMBL/GenBank/DDBJ databases">
        <authorList>
            <consortium name="ELIXIR-Norway"/>
        </authorList>
    </citation>
    <scope>NUCLEOTIDE SEQUENCE</scope>
</reference>
<evidence type="ECO:0000313" key="1">
    <source>
        <dbReference type="EMBL" id="CAN0538175.1"/>
    </source>
</evidence>
<gene>
    <name evidence="1" type="ORF">MRATA1EN22A_LOCUS25006</name>
</gene>
<organism evidence="1 2">
    <name type="scientific">Rangifer tarandus platyrhynchus</name>
    <name type="common">Svalbard reindeer</name>
    <dbReference type="NCBI Taxonomy" id="3082113"/>
    <lineage>
        <taxon>Eukaryota</taxon>
        <taxon>Metazoa</taxon>
        <taxon>Chordata</taxon>
        <taxon>Craniata</taxon>
        <taxon>Vertebrata</taxon>
        <taxon>Euteleostomi</taxon>
        <taxon>Mammalia</taxon>
        <taxon>Eutheria</taxon>
        <taxon>Laurasiatheria</taxon>
        <taxon>Artiodactyla</taxon>
        <taxon>Ruminantia</taxon>
        <taxon>Pecora</taxon>
        <taxon>Cervidae</taxon>
        <taxon>Odocoileinae</taxon>
        <taxon>Rangifer</taxon>
    </lineage>
</organism>
<accession>A0AC59ZZG4</accession>
<reference evidence="1" key="2">
    <citation type="submission" date="2025-03" db="EMBL/GenBank/DDBJ databases">
        <authorList>
            <consortium name="ELIXIR-Norway"/>
            <consortium name="Elixir Norway"/>
        </authorList>
    </citation>
    <scope>NUCLEOTIDE SEQUENCE</scope>
</reference>
<evidence type="ECO:0000313" key="2">
    <source>
        <dbReference type="Proteomes" id="UP001162501"/>
    </source>
</evidence>
<dbReference type="Proteomes" id="UP001162501">
    <property type="component" value="Chromosome 6"/>
</dbReference>